<dbReference type="PROSITE" id="PS00061">
    <property type="entry name" value="ADH_SHORT"/>
    <property type="match status" value="1"/>
</dbReference>
<keyword evidence="2" id="KW-0521">NADP</keyword>
<evidence type="ECO:0000313" key="5">
    <source>
        <dbReference type="Proteomes" id="UP001149140"/>
    </source>
</evidence>
<dbReference type="Gene3D" id="3.40.50.720">
    <property type="entry name" value="NAD(P)-binding Rossmann-like Domain"/>
    <property type="match status" value="1"/>
</dbReference>
<comment type="caution">
    <text evidence="4">The sequence shown here is derived from an EMBL/GenBank/DDBJ whole genome shotgun (WGS) entry which is preliminary data.</text>
</comment>
<comment type="similarity">
    <text evidence="1">Belongs to the short-chain dehydrogenases/reductases (SDR) family.</text>
</comment>
<keyword evidence="3" id="KW-0560">Oxidoreductase</keyword>
<dbReference type="PRINTS" id="PR00081">
    <property type="entry name" value="GDHRDH"/>
</dbReference>
<dbReference type="PANTHER" id="PTHR43391">
    <property type="entry name" value="RETINOL DEHYDROGENASE-RELATED"/>
    <property type="match status" value="1"/>
</dbReference>
<evidence type="ECO:0000256" key="3">
    <source>
        <dbReference type="ARBA" id="ARBA00023002"/>
    </source>
</evidence>
<name>A0A9X3N4B1_9ACTN</name>
<reference evidence="4" key="1">
    <citation type="submission" date="2022-10" db="EMBL/GenBank/DDBJ databases">
        <title>The WGS of Solirubrobacter ginsenosidimutans DSM 21036.</title>
        <authorList>
            <person name="Jiang Z."/>
        </authorList>
    </citation>
    <scope>NUCLEOTIDE SEQUENCE</scope>
    <source>
        <strain evidence="4">DSM 21036</strain>
    </source>
</reference>
<dbReference type="RefSeq" id="WP_270046102.1">
    <property type="nucleotide sequence ID" value="NZ_JAPDOD010000078.1"/>
</dbReference>
<dbReference type="Proteomes" id="UP001149140">
    <property type="component" value="Unassembled WGS sequence"/>
</dbReference>
<dbReference type="InterPro" id="IPR002347">
    <property type="entry name" value="SDR_fam"/>
</dbReference>
<evidence type="ECO:0000256" key="1">
    <source>
        <dbReference type="ARBA" id="ARBA00006484"/>
    </source>
</evidence>
<accession>A0A9X3N4B1</accession>
<dbReference type="SUPFAM" id="SSF51735">
    <property type="entry name" value="NAD(P)-binding Rossmann-fold domains"/>
    <property type="match status" value="1"/>
</dbReference>
<dbReference type="Pfam" id="PF00106">
    <property type="entry name" value="adh_short"/>
    <property type="match status" value="1"/>
</dbReference>
<sequence>MPVVVWISGASSGIGAALAASVPYDGARVLGISRRPPPVGEHVDADLSDPAAWARVAAHFEQVLSGAHTAVFLHMAGVATPIGPAIGADADAYTAAVLVNCASGLVLGKAFLDACRTAGAEATLVVCSSPAAATPVYGASHYGAGKAALQYWAATVATEVDSRVLCVVPHAVDTPMVRGTIAQPPGVTPISDHLRTAAERGALATPEATAAQIWSLVLDETTPETAVPVGAVPTETRITT</sequence>
<keyword evidence="5" id="KW-1185">Reference proteome</keyword>
<proteinExistence type="inferred from homology"/>
<evidence type="ECO:0000256" key="2">
    <source>
        <dbReference type="ARBA" id="ARBA00022857"/>
    </source>
</evidence>
<dbReference type="AlphaFoldDB" id="A0A9X3N4B1"/>
<protein>
    <submittedName>
        <fullName evidence="4">SDR family NAD(P)-dependent oxidoreductase</fullName>
    </submittedName>
</protein>
<dbReference type="InterPro" id="IPR020904">
    <property type="entry name" value="Sc_DH/Rdtase_CS"/>
</dbReference>
<dbReference type="PANTHER" id="PTHR43391:SF14">
    <property type="entry name" value="DEHYDROGENASE_REDUCTASE SDR FAMILY PROTEIN 7-LIKE"/>
    <property type="match status" value="1"/>
</dbReference>
<dbReference type="InterPro" id="IPR036291">
    <property type="entry name" value="NAD(P)-bd_dom_sf"/>
</dbReference>
<evidence type="ECO:0000313" key="4">
    <source>
        <dbReference type="EMBL" id="MDA0166848.1"/>
    </source>
</evidence>
<organism evidence="4 5">
    <name type="scientific">Solirubrobacter ginsenosidimutans</name>
    <dbReference type="NCBI Taxonomy" id="490573"/>
    <lineage>
        <taxon>Bacteria</taxon>
        <taxon>Bacillati</taxon>
        <taxon>Actinomycetota</taxon>
        <taxon>Thermoleophilia</taxon>
        <taxon>Solirubrobacterales</taxon>
        <taxon>Solirubrobacteraceae</taxon>
        <taxon>Solirubrobacter</taxon>
    </lineage>
</organism>
<gene>
    <name evidence="4" type="ORF">OM076_41690</name>
</gene>
<dbReference type="EMBL" id="JAPDOD010000078">
    <property type="protein sequence ID" value="MDA0166848.1"/>
    <property type="molecule type" value="Genomic_DNA"/>
</dbReference>
<dbReference type="GO" id="GO:0016491">
    <property type="term" value="F:oxidoreductase activity"/>
    <property type="evidence" value="ECO:0007669"/>
    <property type="project" value="UniProtKB-KW"/>
</dbReference>